<accession>A0A2P5ENU8</accession>
<dbReference type="InterPro" id="IPR032675">
    <property type="entry name" value="LRR_dom_sf"/>
</dbReference>
<sequence>VSVDKLGDAPEEVKRLQPFLKLETLDLRSLPQLKSIYPKPLPFPCLKLIVVDRCKRLKKVPINSSVTRMGPNLTIEGEECWWNELEWEDETTRDAFLPCFQARNC</sequence>
<dbReference type="OrthoDB" id="1582237at2759"/>
<name>A0A2P5ENU8_TREOI</name>
<keyword evidence="2" id="KW-1185">Reference proteome</keyword>
<feature type="non-terminal residue" evidence="1">
    <location>
        <position position="1"/>
    </location>
</feature>
<dbReference type="InParanoid" id="A0A2P5ENU8"/>
<gene>
    <name evidence="1" type="ORF">TorRG33x02_170000</name>
</gene>
<protein>
    <recommendedName>
        <fullName evidence="3">LRR domain containing protein</fullName>
    </recommendedName>
</protein>
<proteinExistence type="predicted"/>
<evidence type="ECO:0000313" key="1">
    <source>
        <dbReference type="EMBL" id="PON87223.1"/>
    </source>
</evidence>
<dbReference type="STRING" id="63057.A0A2P5ENU8"/>
<organism evidence="1 2">
    <name type="scientific">Trema orientale</name>
    <name type="common">Charcoal tree</name>
    <name type="synonym">Celtis orientalis</name>
    <dbReference type="NCBI Taxonomy" id="63057"/>
    <lineage>
        <taxon>Eukaryota</taxon>
        <taxon>Viridiplantae</taxon>
        <taxon>Streptophyta</taxon>
        <taxon>Embryophyta</taxon>
        <taxon>Tracheophyta</taxon>
        <taxon>Spermatophyta</taxon>
        <taxon>Magnoliopsida</taxon>
        <taxon>eudicotyledons</taxon>
        <taxon>Gunneridae</taxon>
        <taxon>Pentapetalae</taxon>
        <taxon>rosids</taxon>
        <taxon>fabids</taxon>
        <taxon>Rosales</taxon>
        <taxon>Cannabaceae</taxon>
        <taxon>Trema</taxon>
    </lineage>
</organism>
<dbReference type="EMBL" id="JXTC01000120">
    <property type="protein sequence ID" value="PON87223.1"/>
    <property type="molecule type" value="Genomic_DNA"/>
</dbReference>
<reference evidence="2" key="1">
    <citation type="submission" date="2016-06" db="EMBL/GenBank/DDBJ databases">
        <title>Parallel loss of symbiosis genes in relatives of nitrogen-fixing non-legume Parasponia.</title>
        <authorList>
            <person name="Van Velzen R."/>
            <person name="Holmer R."/>
            <person name="Bu F."/>
            <person name="Rutten L."/>
            <person name="Van Zeijl A."/>
            <person name="Liu W."/>
            <person name="Santuari L."/>
            <person name="Cao Q."/>
            <person name="Sharma T."/>
            <person name="Shen D."/>
            <person name="Roswanjaya Y."/>
            <person name="Wardhani T."/>
            <person name="Kalhor M.S."/>
            <person name="Jansen J."/>
            <person name="Van den Hoogen J."/>
            <person name="Gungor B."/>
            <person name="Hartog M."/>
            <person name="Hontelez J."/>
            <person name="Verver J."/>
            <person name="Yang W.-C."/>
            <person name="Schijlen E."/>
            <person name="Repin R."/>
            <person name="Schilthuizen M."/>
            <person name="Schranz E."/>
            <person name="Heidstra R."/>
            <person name="Miyata K."/>
            <person name="Fedorova E."/>
            <person name="Kohlen W."/>
            <person name="Bisseling T."/>
            <person name="Smit S."/>
            <person name="Geurts R."/>
        </authorList>
    </citation>
    <scope>NUCLEOTIDE SEQUENCE [LARGE SCALE GENOMIC DNA]</scope>
    <source>
        <strain evidence="2">cv. RG33-2</strain>
    </source>
</reference>
<dbReference type="Gene3D" id="3.80.10.10">
    <property type="entry name" value="Ribonuclease Inhibitor"/>
    <property type="match status" value="1"/>
</dbReference>
<evidence type="ECO:0008006" key="3">
    <source>
        <dbReference type="Google" id="ProtNLM"/>
    </source>
</evidence>
<comment type="caution">
    <text evidence="1">The sequence shown here is derived from an EMBL/GenBank/DDBJ whole genome shotgun (WGS) entry which is preliminary data.</text>
</comment>
<evidence type="ECO:0000313" key="2">
    <source>
        <dbReference type="Proteomes" id="UP000237000"/>
    </source>
</evidence>
<dbReference type="AlphaFoldDB" id="A0A2P5ENU8"/>
<dbReference type="Proteomes" id="UP000237000">
    <property type="component" value="Unassembled WGS sequence"/>
</dbReference>